<dbReference type="Pfam" id="PF13812">
    <property type="entry name" value="PPR_3"/>
    <property type="match status" value="1"/>
</dbReference>
<dbReference type="GO" id="GO:0009451">
    <property type="term" value="P:RNA modification"/>
    <property type="evidence" value="ECO:0007669"/>
    <property type="project" value="InterPro"/>
</dbReference>
<dbReference type="InterPro" id="IPR002885">
    <property type="entry name" value="PPR_rpt"/>
</dbReference>
<name>A0A314ZFC5_PRUYE</name>
<gene>
    <name evidence="3" type="ORF">Pyn_15878</name>
</gene>
<accession>A0A314ZFC5</accession>
<dbReference type="Proteomes" id="UP000250321">
    <property type="component" value="Unassembled WGS sequence"/>
</dbReference>
<feature type="repeat" description="PPR" evidence="2">
    <location>
        <begin position="52"/>
        <end position="86"/>
    </location>
</feature>
<reference evidence="3 4" key="1">
    <citation type="submission" date="2018-02" db="EMBL/GenBank/DDBJ databases">
        <title>Draft genome of wild Prunus yedoensis var. nudiflora.</title>
        <authorList>
            <person name="Baek S."/>
            <person name="Kim J.-H."/>
            <person name="Choi K."/>
            <person name="Kim G.-B."/>
            <person name="Cho A."/>
            <person name="Jang H."/>
            <person name="Shin C.-H."/>
            <person name="Yu H.-J."/>
            <person name="Mun J.-H."/>
        </authorList>
    </citation>
    <scope>NUCLEOTIDE SEQUENCE [LARGE SCALE GENOMIC DNA]</scope>
    <source>
        <strain evidence="4">cv. Jeju island</strain>
        <tissue evidence="3">Leaf</tissue>
    </source>
</reference>
<dbReference type="EMBL" id="PJQY01000039">
    <property type="protein sequence ID" value="PQQ20232.1"/>
    <property type="molecule type" value="Genomic_DNA"/>
</dbReference>
<evidence type="ECO:0000313" key="4">
    <source>
        <dbReference type="Proteomes" id="UP000250321"/>
    </source>
</evidence>
<dbReference type="OrthoDB" id="185373at2759"/>
<proteinExistence type="predicted"/>
<keyword evidence="4" id="KW-1185">Reference proteome</keyword>
<dbReference type="GO" id="GO:0003723">
    <property type="term" value="F:RNA binding"/>
    <property type="evidence" value="ECO:0007669"/>
    <property type="project" value="InterPro"/>
</dbReference>
<comment type="caution">
    <text evidence="3">The sequence shown here is derived from an EMBL/GenBank/DDBJ whole genome shotgun (WGS) entry which is preliminary data.</text>
</comment>
<evidence type="ECO:0000313" key="3">
    <source>
        <dbReference type="EMBL" id="PQQ20232.1"/>
    </source>
</evidence>
<dbReference type="PROSITE" id="PS51375">
    <property type="entry name" value="PPR"/>
    <property type="match status" value="1"/>
</dbReference>
<dbReference type="InterPro" id="IPR046960">
    <property type="entry name" value="PPR_At4g14850-like_plant"/>
</dbReference>
<dbReference type="NCBIfam" id="TIGR00756">
    <property type="entry name" value="PPR"/>
    <property type="match status" value="1"/>
</dbReference>
<organism evidence="3 4">
    <name type="scientific">Prunus yedoensis var. nudiflora</name>
    <dbReference type="NCBI Taxonomy" id="2094558"/>
    <lineage>
        <taxon>Eukaryota</taxon>
        <taxon>Viridiplantae</taxon>
        <taxon>Streptophyta</taxon>
        <taxon>Embryophyta</taxon>
        <taxon>Tracheophyta</taxon>
        <taxon>Spermatophyta</taxon>
        <taxon>Magnoliopsida</taxon>
        <taxon>eudicotyledons</taxon>
        <taxon>Gunneridae</taxon>
        <taxon>Pentapetalae</taxon>
        <taxon>rosids</taxon>
        <taxon>fabids</taxon>
        <taxon>Rosales</taxon>
        <taxon>Rosaceae</taxon>
        <taxon>Amygdaloideae</taxon>
        <taxon>Amygdaleae</taxon>
        <taxon>Prunus</taxon>
    </lineage>
</organism>
<keyword evidence="1" id="KW-0677">Repeat</keyword>
<dbReference type="PANTHER" id="PTHR47926">
    <property type="entry name" value="PENTATRICOPEPTIDE REPEAT-CONTAINING PROTEIN"/>
    <property type="match status" value="1"/>
</dbReference>
<dbReference type="Gene3D" id="1.25.40.10">
    <property type="entry name" value="Tetratricopeptide repeat domain"/>
    <property type="match status" value="2"/>
</dbReference>
<evidence type="ECO:0000256" key="1">
    <source>
        <dbReference type="ARBA" id="ARBA00022737"/>
    </source>
</evidence>
<sequence length="253" mass="28392">MNQLKQIQSQMFLLGLHQDRFTLSKLMAFCTEPSLGNMNYAEKVVHYIQNPCLFVYIRMIKEFAKTGSFRSAFELFRRLREEGLWPDSCTYPFVFKAIGCLREPREGAKVHGLLVKPGFEFDAYGMLGAGGLRMLLICSSGCDVRAIRSLMRLRTVVSTLSACTALKNLELGKQIHDYVKSELKLMTTIIGNALLNMYAKCGCLNEGRRIFDEIPSKNVICCTSMVSGSVNCGRLDEAREVFDGSSIKDAGYD</sequence>
<dbReference type="InterPro" id="IPR011990">
    <property type="entry name" value="TPR-like_helical_dom_sf"/>
</dbReference>
<protein>
    <submittedName>
        <fullName evidence="3">Pentatricopeptide repeat-containing protein</fullName>
    </submittedName>
</protein>
<dbReference type="Pfam" id="PF01535">
    <property type="entry name" value="PPR"/>
    <property type="match status" value="2"/>
</dbReference>
<dbReference type="AlphaFoldDB" id="A0A314ZFC5"/>
<evidence type="ECO:0000256" key="2">
    <source>
        <dbReference type="PROSITE-ProRule" id="PRU00708"/>
    </source>
</evidence>